<dbReference type="InterPro" id="IPR002509">
    <property type="entry name" value="NODB_dom"/>
</dbReference>
<dbReference type="PROSITE" id="PS51677">
    <property type="entry name" value="NODB"/>
    <property type="match status" value="1"/>
</dbReference>
<sequence>MSGCIISFLLLPGFSFPVKHDRPYYETRGDIVWEVPMNEKMIALTFDDGPDPDITPQILDLLKQYDAKATFFVIGYRLTKYPDIIKREIAEGHEVANHTDHHVYFKTTMRPETIEHEMRSLQTKIKDLTATSSPWFRPPGGYYNDSVIEIAKKLGYTVVLWSWHQDTRDWSKPGVGRIANKVLNNARNGDIVLLHDHAAGSMQTAQALKVILPELKKRGYRLVTVSELINHRKLEENLPLINLVP</sequence>
<evidence type="ECO:0000313" key="5">
    <source>
        <dbReference type="Proteomes" id="UP001580407"/>
    </source>
</evidence>
<reference evidence="4 5" key="1">
    <citation type="submission" date="2024-09" db="EMBL/GenBank/DDBJ databases">
        <authorList>
            <person name="Ruan L."/>
        </authorList>
    </citation>
    <scope>NUCLEOTIDE SEQUENCE [LARGE SCALE GENOMIC DNA]</scope>
    <source>
        <strain evidence="4 5">D33</strain>
    </source>
</reference>
<dbReference type="Proteomes" id="UP001580407">
    <property type="component" value="Unassembled WGS sequence"/>
</dbReference>
<keyword evidence="2 4" id="KW-0378">Hydrolase</keyword>
<dbReference type="SUPFAM" id="SSF88713">
    <property type="entry name" value="Glycoside hydrolase/deacetylase"/>
    <property type="match status" value="1"/>
</dbReference>
<dbReference type="GO" id="GO:0016787">
    <property type="term" value="F:hydrolase activity"/>
    <property type="evidence" value="ECO:0007669"/>
    <property type="project" value="UniProtKB-KW"/>
</dbReference>
<keyword evidence="1" id="KW-0479">Metal-binding</keyword>
<dbReference type="RefSeq" id="WP_375528449.1">
    <property type="nucleotide sequence ID" value="NZ_JBHILM010000047.1"/>
</dbReference>
<dbReference type="CDD" id="cd10917">
    <property type="entry name" value="CE4_NodB_like_6s_7s"/>
    <property type="match status" value="1"/>
</dbReference>
<dbReference type="PANTHER" id="PTHR10587">
    <property type="entry name" value="GLYCOSYL TRANSFERASE-RELATED"/>
    <property type="match status" value="1"/>
</dbReference>
<dbReference type="Gene3D" id="3.20.20.370">
    <property type="entry name" value="Glycoside hydrolase/deacetylase"/>
    <property type="match status" value="1"/>
</dbReference>
<dbReference type="EMBL" id="JBHILM010000047">
    <property type="protein sequence ID" value="MFB5684772.1"/>
    <property type="molecule type" value="Genomic_DNA"/>
</dbReference>
<dbReference type="Pfam" id="PF01522">
    <property type="entry name" value="Polysacc_deac_1"/>
    <property type="match status" value="1"/>
</dbReference>
<gene>
    <name evidence="4" type="ORF">ACE3NQ_28075</name>
</gene>
<dbReference type="InterPro" id="IPR011330">
    <property type="entry name" value="Glyco_hydro/deAcase_b/a-brl"/>
</dbReference>
<name>A0ABV5BGE0_9BACL</name>
<evidence type="ECO:0000313" key="4">
    <source>
        <dbReference type="EMBL" id="MFB5684772.1"/>
    </source>
</evidence>
<dbReference type="EC" id="3.-.-.-" evidence="4"/>
<feature type="domain" description="NodB homology" evidence="3">
    <location>
        <begin position="40"/>
        <end position="223"/>
    </location>
</feature>
<proteinExistence type="predicted"/>
<keyword evidence="5" id="KW-1185">Reference proteome</keyword>
<dbReference type="InterPro" id="IPR050248">
    <property type="entry name" value="Polysacc_deacetylase_ArnD"/>
</dbReference>
<dbReference type="PANTHER" id="PTHR10587:SF133">
    <property type="entry name" value="CHITIN DEACETYLASE 1-RELATED"/>
    <property type="match status" value="1"/>
</dbReference>
<evidence type="ECO:0000256" key="1">
    <source>
        <dbReference type="ARBA" id="ARBA00022723"/>
    </source>
</evidence>
<evidence type="ECO:0000256" key="2">
    <source>
        <dbReference type="ARBA" id="ARBA00022801"/>
    </source>
</evidence>
<comment type="caution">
    <text evidence="4">The sequence shown here is derived from an EMBL/GenBank/DDBJ whole genome shotgun (WGS) entry which is preliminary data.</text>
</comment>
<accession>A0ABV5BGE0</accession>
<protein>
    <submittedName>
        <fullName evidence="4">Polysaccharide deacetylase family protein</fullName>
        <ecNumber evidence="4">3.-.-.-</ecNumber>
    </submittedName>
</protein>
<organism evidence="4 5">
    <name type="scientific">Paenibacillus terreus</name>
    <dbReference type="NCBI Taxonomy" id="1387834"/>
    <lineage>
        <taxon>Bacteria</taxon>
        <taxon>Bacillati</taxon>
        <taxon>Bacillota</taxon>
        <taxon>Bacilli</taxon>
        <taxon>Bacillales</taxon>
        <taxon>Paenibacillaceae</taxon>
        <taxon>Paenibacillus</taxon>
    </lineage>
</organism>
<evidence type="ECO:0000259" key="3">
    <source>
        <dbReference type="PROSITE" id="PS51677"/>
    </source>
</evidence>